<dbReference type="AlphaFoldDB" id="D5V3Y2"/>
<keyword evidence="1" id="KW-1133">Transmembrane helix</keyword>
<keyword evidence="3" id="KW-1185">Reference proteome</keyword>
<sequence>MEYETPSKAWIILVMIALVNIFFILSQVKLVNTLKVSNHTKKISKGWLWSQLIPLWSYLAFMVVLFKIESQFQTYLKETSNEQNDNIKHYSTTWGLVYIAGVGISNYFPLFYIMIPIGFIGFWIHIYKVKKSLILAQYSQNLKRNS</sequence>
<protein>
    <submittedName>
        <fullName evidence="2">Uncharacterized protein</fullName>
    </submittedName>
</protein>
<proteinExistence type="predicted"/>
<name>D5V3Y2_ARCNC</name>
<dbReference type="EMBL" id="CP001999">
    <property type="protein sequence ID" value="ADG92810.1"/>
    <property type="molecule type" value="Genomic_DNA"/>
</dbReference>
<evidence type="ECO:0000313" key="3">
    <source>
        <dbReference type="Proteomes" id="UP000000939"/>
    </source>
</evidence>
<accession>D5V3Y2</accession>
<feature type="transmembrane region" description="Helical" evidence="1">
    <location>
        <begin position="110"/>
        <end position="127"/>
    </location>
</feature>
<feature type="transmembrane region" description="Helical" evidence="1">
    <location>
        <begin position="48"/>
        <end position="66"/>
    </location>
</feature>
<dbReference type="OrthoDB" id="5605705at2"/>
<reference evidence="2 3" key="1">
    <citation type="journal article" date="2010" name="Stand. Genomic Sci.">
        <title>Complete genome sequence of Arcobacter nitrofigilis type strain (CI).</title>
        <authorList>
            <person name="Pati A."/>
            <person name="Gronow S."/>
            <person name="Lapidus A."/>
            <person name="Copeland A."/>
            <person name="Glavina Del Rio T."/>
            <person name="Nolan M."/>
            <person name="Lucas S."/>
            <person name="Tice H."/>
            <person name="Cheng J.F."/>
            <person name="Han C."/>
            <person name="Chertkov O."/>
            <person name="Bruce D."/>
            <person name="Tapia R."/>
            <person name="Goodwin L."/>
            <person name="Pitluck S."/>
            <person name="Liolios K."/>
            <person name="Ivanova N."/>
            <person name="Mavromatis K."/>
            <person name="Chen A."/>
            <person name="Palaniappan K."/>
            <person name="Land M."/>
            <person name="Hauser L."/>
            <person name="Chang Y.J."/>
            <person name="Jeffries C.D."/>
            <person name="Detter J.C."/>
            <person name="Rohde M."/>
            <person name="Goker M."/>
            <person name="Bristow J."/>
            <person name="Eisen J.A."/>
            <person name="Markowitz V."/>
            <person name="Hugenholtz P."/>
            <person name="Klenk H.P."/>
            <person name="Kyrpides N.C."/>
        </authorList>
    </citation>
    <scope>NUCLEOTIDE SEQUENCE [LARGE SCALE GENOMIC DNA]</scope>
    <source>
        <strain evidence="3">ATCC 33309 / DSM 7299 / CCUG 15893 / LMG 7604 / NCTC 12251 / CI</strain>
    </source>
</reference>
<dbReference type="HOGENOM" id="CLU_1803352_0_0_7"/>
<evidence type="ECO:0000256" key="1">
    <source>
        <dbReference type="SAM" id="Phobius"/>
    </source>
</evidence>
<dbReference type="RefSeq" id="WP_013134955.1">
    <property type="nucleotide sequence ID" value="NC_014166.1"/>
</dbReference>
<keyword evidence="1" id="KW-0812">Transmembrane</keyword>
<gene>
    <name evidence="2" type="ordered locus">Arnit_1151</name>
</gene>
<keyword evidence="1" id="KW-0472">Membrane</keyword>
<feature type="transmembrane region" description="Helical" evidence="1">
    <location>
        <begin position="9"/>
        <end position="28"/>
    </location>
</feature>
<dbReference type="Proteomes" id="UP000000939">
    <property type="component" value="Chromosome"/>
</dbReference>
<dbReference type="KEGG" id="ant:Arnit_1151"/>
<organism evidence="2 3">
    <name type="scientific">Arcobacter nitrofigilis (strain ATCC 33309 / DSM 7299 / CCUG 15893 / LMG 7604 / NCTC 12251 / CI)</name>
    <name type="common">Campylobacter nitrofigilis</name>
    <dbReference type="NCBI Taxonomy" id="572480"/>
    <lineage>
        <taxon>Bacteria</taxon>
        <taxon>Pseudomonadati</taxon>
        <taxon>Campylobacterota</taxon>
        <taxon>Epsilonproteobacteria</taxon>
        <taxon>Campylobacterales</taxon>
        <taxon>Arcobacteraceae</taxon>
        <taxon>Arcobacter</taxon>
    </lineage>
</organism>
<evidence type="ECO:0000313" key="2">
    <source>
        <dbReference type="EMBL" id="ADG92810.1"/>
    </source>
</evidence>